<dbReference type="Proteomes" id="UP000429607">
    <property type="component" value="Unassembled WGS sequence"/>
</dbReference>
<name>A0A6A3NUB2_9STRA</name>
<keyword evidence="1" id="KW-0732">Signal</keyword>
<gene>
    <name evidence="2" type="ORF">PR001_g3922</name>
</gene>
<dbReference type="EMBL" id="QXFV01000152">
    <property type="protein sequence ID" value="KAE9048171.1"/>
    <property type="molecule type" value="Genomic_DNA"/>
</dbReference>
<evidence type="ECO:0000313" key="2">
    <source>
        <dbReference type="EMBL" id="KAE9048171.1"/>
    </source>
</evidence>
<dbReference type="AlphaFoldDB" id="A0A6A3NUB2"/>
<evidence type="ECO:0008006" key="4">
    <source>
        <dbReference type="Google" id="ProtNLM"/>
    </source>
</evidence>
<proteinExistence type="predicted"/>
<evidence type="ECO:0000256" key="1">
    <source>
        <dbReference type="SAM" id="SignalP"/>
    </source>
</evidence>
<feature type="chain" id="PRO_5025452579" description="Secreted protein" evidence="1">
    <location>
        <begin position="19"/>
        <end position="76"/>
    </location>
</feature>
<organism evidence="2 3">
    <name type="scientific">Phytophthora rubi</name>
    <dbReference type="NCBI Taxonomy" id="129364"/>
    <lineage>
        <taxon>Eukaryota</taxon>
        <taxon>Sar</taxon>
        <taxon>Stramenopiles</taxon>
        <taxon>Oomycota</taxon>
        <taxon>Peronosporomycetes</taxon>
        <taxon>Peronosporales</taxon>
        <taxon>Peronosporaceae</taxon>
        <taxon>Phytophthora</taxon>
    </lineage>
</organism>
<evidence type="ECO:0000313" key="3">
    <source>
        <dbReference type="Proteomes" id="UP000429607"/>
    </source>
</evidence>
<comment type="caution">
    <text evidence="2">The sequence shown here is derived from an EMBL/GenBank/DDBJ whole genome shotgun (WGS) entry which is preliminary data.</text>
</comment>
<accession>A0A6A3NUB2</accession>
<feature type="signal peptide" evidence="1">
    <location>
        <begin position="1"/>
        <end position="18"/>
    </location>
</feature>
<sequence length="76" mass="8507">MRFLFDSLLIAIALEVRTHLVTLSTCIIRAFPRSRPALELTDLSLRLRHRSTRGSSPASTVFAHDSATRDLRATVT</sequence>
<protein>
    <recommendedName>
        <fullName evidence="4">Secreted protein</fullName>
    </recommendedName>
</protein>
<reference evidence="2 3" key="1">
    <citation type="submission" date="2018-09" db="EMBL/GenBank/DDBJ databases">
        <title>Genomic investigation of the strawberry pathogen Phytophthora fragariae indicates pathogenicity is determined by transcriptional variation in three key races.</title>
        <authorList>
            <person name="Adams T.M."/>
            <person name="Armitage A.D."/>
            <person name="Sobczyk M.K."/>
            <person name="Bates H.J."/>
            <person name="Dunwell J.M."/>
            <person name="Nellist C.F."/>
            <person name="Harrison R.J."/>
        </authorList>
    </citation>
    <scope>NUCLEOTIDE SEQUENCE [LARGE SCALE GENOMIC DNA]</scope>
    <source>
        <strain evidence="2 3">SCRP249</strain>
    </source>
</reference>